<keyword evidence="4" id="KW-0479">Metal-binding</keyword>
<keyword evidence="3" id="KW-0808">Transferase</keyword>
<dbReference type="Pfam" id="PF07228">
    <property type="entry name" value="SpoIIE"/>
    <property type="match status" value="1"/>
</dbReference>
<evidence type="ECO:0000256" key="14">
    <source>
        <dbReference type="ARBA" id="ARBA00075117"/>
    </source>
</evidence>
<dbReference type="InterPro" id="IPR000014">
    <property type="entry name" value="PAS"/>
</dbReference>
<evidence type="ECO:0000313" key="19">
    <source>
        <dbReference type="Proteomes" id="UP000325849"/>
    </source>
</evidence>
<dbReference type="InterPro" id="IPR036890">
    <property type="entry name" value="HATPase_C_sf"/>
</dbReference>
<keyword evidence="11" id="KW-0464">Manganese</keyword>
<dbReference type="FunFam" id="3.60.40.10:FF:000005">
    <property type="entry name" value="Serine/threonine protein phosphatase"/>
    <property type="match status" value="1"/>
</dbReference>
<dbReference type="AlphaFoldDB" id="A0A5N8V7M1"/>
<dbReference type="GO" id="GO:0005524">
    <property type="term" value="F:ATP binding"/>
    <property type="evidence" value="ECO:0007669"/>
    <property type="project" value="UniProtKB-KW"/>
</dbReference>
<dbReference type="FunFam" id="3.30.565.10:FF:000028">
    <property type="entry name" value="PAS sensor protein"/>
    <property type="match status" value="1"/>
</dbReference>
<evidence type="ECO:0000256" key="5">
    <source>
        <dbReference type="ARBA" id="ARBA00022741"/>
    </source>
</evidence>
<dbReference type="SUPFAM" id="SSF55785">
    <property type="entry name" value="PYP-like sensor domain (PAS domain)"/>
    <property type="match status" value="2"/>
</dbReference>
<dbReference type="Pfam" id="PF13185">
    <property type="entry name" value="GAF_2"/>
    <property type="match status" value="2"/>
</dbReference>
<accession>A0A5N8V7M1</accession>
<organism evidence="18 19">
    <name type="scientific">Streptomyces adustus</name>
    <dbReference type="NCBI Taxonomy" id="1609272"/>
    <lineage>
        <taxon>Bacteria</taxon>
        <taxon>Bacillati</taxon>
        <taxon>Actinomycetota</taxon>
        <taxon>Actinomycetes</taxon>
        <taxon>Kitasatosporales</taxon>
        <taxon>Streptomycetaceae</taxon>
        <taxon>Streptomyces</taxon>
    </lineage>
</organism>
<dbReference type="SMART" id="SM00065">
    <property type="entry name" value="GAF"/>
    <property type="match status" value="2"/>
</dbReference>
<dbReference type="InterPro" id="IPR052016">
    <property type="entry name" value="Bact_Sigma-Reg"/>
</dbReference>
<evidence type="ECO:0000256" key="8">
    <source>
        <dbReference type="ARBA" id="ARBA00022840"/>
    </source>
</evidence>
<feature type="compositionally biased region" description="Polar residues" evidence="16">
    <location>
        <begin position="947"/>
        <end position="956"/>
    </location>
</feature>
<dbReference type="Gene3D" id="3.30.450.40">
    <property type="match status" value="2"/>
</dbReference>
<name>A0A5N8V7M1_9ACTN</name>
<keyword evidence="5" id="KW-0547">Nucleotide-binding</keyword>
<dbReference type="GO" id="GO:0046872">
    <property type="term" value="F:metal ion binding"/>
    <property type="evidence" value="ECO:0007669"/>
    <property type="project" value="UniProtKB-KW"/>
</dbReference>
<keyword evidence="6" id="KW-0418">Kinase</keyword>
<evidence type="ECO:0000259" key="17">
    <source>
        <dbReference type="PROSITE" id="PS50112"/>
    </source>
</evidence>
<dbReference type="Gene3D" id="3.60.40.10">
    <property type="entry name" value="PPM-type phosphatase domain"/>
    <property type="match status" value="1"/>
</dbReference>
<dbReference type="Proteomes" id="UP000325849">
    <property type="component" value="Unassembled WGS sequence"/>
</dbReference>
<evidence type="ECO:0000256" key="12">
    <source>
        <dbReference type="ARBA" id="ARBA00047761"/>
    </source>
</evidence>
<evidence type="ECO:0000256" key="7">
    <source>
        <dbReference type="ARBA" id="ARBA00022801"/>
    </source>
</evidence>
<evidence type="ECO:0000256" key="3">
    <source>
        <dbReference type="ARBA" id="ARBA00022679"/>
    </source>
</evidence>
<keyword evidence="10" id="KW-0904">Protein phosphatase</keyword>
<keyword evidence="7" id="KW-0378">Hydrolase</keyword>
<dbReference type="PROSITE" id="PS50112">
    <property type="entry name" value="PAS"/>
    <property type="match status" value="1"/>
</dbReference>
<dbReference type="SUPFAM" id="SSF55781">
    <property type="entry name" value="GAF domain-like"/>
    <property type="match status" value="2"/>
</dbReference>
<dbReference type="InterPro" id="IPR001932">
    <property type="entry name" value="PPM-type_phosphatase-like_dom"/>
</dbReference>
<dbReference type="EMBL" id="VJZD01000022">
    <property type="protein sequence ID" value="MPY31261.1"/>
    <property type="molecule type" value="Genomic_DNA"/>
</dbReference>
<evidence type="ECO:0000256" key="11">
    <source>
        <dbReference type="ARBA" id="ARBA00023211"/>
    </source>
</evidence>
<dbReference type="CDD" id="cd00130">
    <property type="entry name" value="PAS"/>
    <property type="match status" value="2"/>
</dbReference>
<evidence type="ECO:0000256" key="13">
    <source>
        <dbReference type="ARBA" id="ARBA00056274"/>
    </source>
</evidence>
<dbReference type="Pfam" id="PF08447">
    <property type="entry name" value="PAS_3"/>
    <property type="match status" value="1"/>
</dbReference>
<evidence type="ECO:0000256" key="9">
    <source>
        <dbReference type="ARBA" id="ARBA00022842"/>
    </source>
</evidence>
<dbReference type="PANTHER" id="PTHR43156">
    <property type="entry name" value="STAGE II SPORULATION PROTEIN E-RELATED"/>
    <property type="match status" value="1"/>
</dbReference>
<dbReference type="Gene3D" id="3.30.565.10">
    <property type="entry name" value="Histidine kinase-like ATPase, C-terminal domain"/>
    <property type="match status" value="1"/>
</dbReference>
<evidence type="ECO:0000256" key="16">
    <source>
        <dbReference type="SAM" id="MobiDB-lite"/>
    </source>
</evidence>
<feature type="region of interest" description="Disordered" evidence="16">
    <location>
        <begin position="926"/>
        <end position="956"/>
    </location>
</feature>
<dbReference type="SMART" id="SM00331">
    <property type="entry name" value="PP2C_SIG"/>
    <property type="match status" value="1"/>
</dbReference>
<dbReference type="EC" id="3.1.3.16" evidence="1"/>
<comment type="catalytic activity">
    <reaction evidence="12">
        <text>O-phospho-L-seryl-[protein] + H2O = L-seryl-[protein] + phosphate</text>
        <dbReference type="Rhea" id="RHEA:20629"/>
        <dbReference type="Rhea" id="RHEA-COMP:9863"/>
        <dbReference type="Rhea" id="RHEA-COMP:11604"/>
        <dbReference type="ChEBI" id="CHEBI:15377"/>
        <dbReference type="ChEBI" id="CHEBI:29999"/>
        <dbReference type="ChEBI" id="CHEBI:43474"/>
        <dbReference type="ChEBI" id="CHEBI:83421"/>
        <dbReference type="EC" id="3.1.3.16"/>
    </reaction>
</comment>
<proteinExistence type="predicted"/>
<dbReference type="InterPro" id="IPR013656">
    <property type="entry name" value="PAS_4"/>
</dbReference>
<keyword evidence="8" id="KW-0067">ATP-binding</keyword>
<sequence>MIKRLDLLDTADDDITESEILRLALEHSVAELGCAGGSVYLRGPMSALRLVASVGLPSSLVRTWEIVDQDGPTATARAVRSGEHVWVAPRLRNPAEPAAPLHSRLGFISVPLILEHRAIGAITCLTGANEEPTPAQWTLLTSVAEWAADRLQRIPAPARLSTDLEATPVGSWEWDVRTGELLWDEVAMKVYQTDPAAFVPAVQSWMRVVHPDDLASTLAAAERTIRTHAPFEAEYRVRDGSGHYTWTRASGHVVLDDQGQVTRIIGKGWASEGARSTRDALSRALQHMSDAFLSVDDDWRITFANLEAEQVLGSQDEQLFGRKLWDLPALRRMPDLERRCRSDAERSVAVGFDVTMADTGRCYHLRLVPVPSGLTLYFTDVTDRRRREAEQAAAIQSAAERARRTAELTTQLAAATTSQDVVTAVAQRVLPPFDAQGLLVLVTEDQKLVHIGSVGYPTTFLRHMGGSHGMDLSDTDPTGQVILTGEPRFYSSQDEWVSAFPDGVTRPPTDKKAWAFLPLTVSDRTFGVCVISFDTPRHLTSEERTLLITISALVAHALERARLYDAELTRSQELQRALLPLRLPTVPEVTAAARYLPAGETRDVGGDWYDLIPLSAGQVALVVGDVMGHGLPQAATMGRLRTALHTLAALELPPDEIMGHLNDIVGALGDQSYATCLYALYDSTDGSCTMVRAGHPPPLVVRPDGGTYFPEVAVNPPLGAALPPFETTQLRLSADSLLILYTDGLVESPEREIDQGMAQLADLLPRTACCPDLEDLCDKVTAGLLPGGQPTTDDAALLIARLHPMADRQMASWDLPEGPQAAGEARRHVREQLAQWHLDGLVMTTELLASELVGNVVRHARGPIGLRLLCSGTLVCEVSDASLTMPRIRRASAMDEGGRGLQLISALCDRWGSRYTTQGKAIWTEQTLPGSKDGHAATGMPPFDSGTALQNFPNSS</sequence>
<dbReference type="CDD" id="cd16936">
    <property type="entry name" value="HATPase_RsbW-like"/>
    <property type="match status" value="1"/>
</dbReference>
<dbReference type="GO" id="GO:0016301">
    <property type="term" value="F:kinase activity"/>
    <property type="evidence" value="ECO:0007669"/>
    <property type="project" value="UniProtKB-KW"/>
</dbReference>
<evidence type="ECO:0000256" key="1">
    <source>
        <dbReference type="ARBA" id="ARBA00013081"/>
    </source>
</evidence>
<dbReference type="InterPro" id="IPR003594">
    <property type="entry name" value="HATPase_dom"/>
</dbReference>
<evidence type="ECO:0000256" key="10">
    <source>
        <dbReference type="ARBA" id="ARBA00022912"/>
    </source>
</evidence>
<evidence type="ECO:0000256" key="6">
    <source>
        <dbReference type="ARBA" id="ARBA00022777"/>
    </source>
</evidence>
<dbReference type="InterPro" id="IPR003018">
    <property type="entry name" value="GAF"/>
</dbReference>
<evidence type="ECO:0000256" key="15">
    <source>
        <dbReference type="ARBA" id="ARBA00081350"/>
    </source>
</evidence>
<evidence type="ECO:0000313" key="18">
    <source>
        <dbReference type="EMBL" id="MPY31261.1"/>
    </source>
</evidence>
<keyword evidence="2" id="KW-0597">Phosphoprotein</keyword>
<keyword evidence="19" id="KW-1185">Reference proteome</keyword>
<gene>
    <name evidence="18" type="ORF">FNH09_08070</name>
</gene>
<feature type="domain" description="PAS" evidence="17">
    <location>
        <begin position="277"/>
        <end position="324"/>
    </location>
</feature>
<evidence type="ECO:0000256" key="4">
    <source>
        <dbReference type="ARBA" id="ARBA00022723"/>
    </source>
</evidence>
<reference evidence="18 19" key="1">
    <citation type="submission" date="2019-07" db="EMBL/GenBank/DDBJ databases">
        <title>New species of Amycolatopsis and Streptomyces.</title>
        <authorList>
            <person name="Duangmal K."/>
            <person name="Teo W.F.A."/>
            <person name="Lipun K."/>
        </authorList>
    </citation>
    <scope>NUCLEOTIDE SEQUENCE [LARGE SCALE GENOMIC DNA]</scope>
    <source>
        <strain evidence="18 19">NBRC 109810</strain>
    </source>
</reference>
<dbReference type="SUPFAM" id="SSF81606">
    <property type="entry name" value="PP2C-like"/>
    <property type="match status" value="1"/>
</dbReference>
<protein>
    <recommendedName>
        <fullName evidence="1">protein-serine/threonine phosphatase</fullName>
        <ecNumber evidence="1">3.1.3.16</ecNumber>
    </recommendedName>
    <alternativeName>
        <fullName evidence="15">Protein-serine/threonine phosphatase</fullName>
    </alternativeName>
    <alternativeName>
        <fullName evidence="14">Serine/threonine-protein kinase</fullName>
    </alternativeName>
</protein>
<dbReference type="InterPro" id="IPR036457">
    <property type="entry name" value="PPM-type-like_dom_sf"/>
</dbReference>
<dbReference type="InterPro" id="IPR029016">
    <property type="entry name" value="GAF-like_dom_sf"/>
</dbReference>
<dbReference type="InterPro" id="IPR013655">
    <property type="entry name" value="PAS_fold_3"/>
</dbReference>
<dbReference type="RefSeq" id="WP_162468252.1">
    <property type="nucleotide sequence ID" value="NZ_VJZD01000022.1"/>
</dbReference>
<keyword evidence="9" id="KW-0460">Magnesium</keyword>
<comment type="caution">
    <text evidence="18">The sequence shown here is derived from an EMBL/GenBank/DDBJ whole genome shotgun (WGS) entry which is preliminary data.</text>
</comment>
<dbReference type="Pfam" id="PF13581">
    <property type="entry name" value="HATPase_c_2"/>
    <property type="match status" value="1"/>
</dbReference>
<evidence type="ECO:0000256" key="2">
    <source>
        <dbReference type="ARBA" id="ARBA00022553"/>
    </source>
</evidence>
<dbReference type="GO" id="GO:0004722">
    <property type="term" value="F:protein serine/threonine phosphatase activity"/>
    <property type="evidence" value="ECO:0007669"/>
    <property type="project" value="UniProtKB-EC"/>
</dbReference>
<dbReference type="InterPro" id="IPR035965">
    <property type="entry name" value="PAS-like_dom_sf"/>
</dbReference>
<comment type="function">
    <text evidence="13">Primarily acts as an independent SigF regulator that is sensitive to the osmosensory signal, mediating the cross talk of PknD with the SigF regulon. Possesses both phosphatase and kinase activities. The kinase domain functions as a classic anti-sigma factor-like kinase to phosphorylate the anti-anti-sigma factor domain at the canonical regulatory site, and the phosphatase domain antagonizes this activity.</text>
</comment>
<dbReference type="PANTHER" id="PTHR43156:SF2">
    <property type="entry name" value="STAGE II SPORULATION PROTEIN E"/>
    <property type="match status" value="1"/>
</dbReference>
<dbReference type="SMART" id="SM00091">
    <property type="entry name" value="PAS"/>
    <property type="match status" value="2"/>
</dbReference>
<dbReference type="Pfam" id="PF08448">
    <property type="entry name" value="PAS_4"/>
    <property type="match status" value="1"/>
</dbReference>
<dbReference type="Gene3D" id="3.30.450.20">
    <property type="entry name" value="PAS domain"/>
    <property type="match status" value="2"/>
</dbReference>
<dbReference type="NCBIfam" id="TIGR00229">
    <property type="entry name" value="sensory_box"/>
    <property type="match status" value="1"/>
</dbReference>